<keyword evidence="5" id="KW-1185">Reference proteome</keyword>
<sequence>MENPTAKEESQKNNKPSLAVRSISYQRTVYSSDTESFARPLALLEANTRRPFAVAILERNPCLFLRFLFEGWNVLFIFFYQLCFYIFRIEVQR</sequence>
<organism evidence="3 5">
    <name type="scientific">Porphyromonas crevioricanis</name>
    <dbReference type="NCBI Taxonomy" id="393921"/>
    <lineage>
        <taxon>Bacteria</taxon>
        <taxon>Pseudomonadati</taxon>
        <taxon>Bacteroidota</taxon>
        <taxon>Bacteroidia</taxon>
        <taxon>Bacteroidales</taxon>
        <taxon>Porphyromonadaceae</taxon>
        <taxon>Porphyromonas</taxon>
    </lineage>
</organism>
<gene>
    <name evidence="2" type="ORF">HQ38_01235</name>
    <name evidence="3" type="ORF">NCTC12858_01759</name>
</gene>
<keyword evidence="1" id="KW-0812">Transmembrane</keyword>
<dbReference type="EMBL" id="JQJC01000002">
    <property type="protein sequence ID" value="KGN96922.1"/>
    <property type="molecule type" value="Genomic_DNA"/>
</dbReference>
<reference evidence="2 4" key="1">
    <citation type="submission" date="2014-08" db="EMBL/GenBank/DDBJ databases">
        <title>Porphyromonas crevioricanis strain:COT-253_OH1447 Genome sequencing.</title>
        <authorList>
            <person name="Wallis C."/>
            <person name="Deusch O."/>
            <person name="O'Flynn C."/>
            <person name="Davis I."/>
            <person name="Jospin G."/>
            <person name="Darling A.E."/>
            <person name="Coil D.A."/>
            <person name="Alexiev A."/>
            <person name="Horsfall A."/>
            <person name="Kirkwood N."/>
            <person name="Harris S."/>
            <person name="Eisen J.A."/>
        </authorList>
    </citation>
    <scope>NUCLEOTIDE SEQUENCE [LARGE SCALE GENOMIC DNA]</scope>
    <source>
        <strain evidence="4">COT-253 OH1447</strain>
        <strain evidence="2">COT-253_OH1447</strain>
    </source>
</reference>
<dbReference type="EMBL" id="LS483447">
    <property type="protein sequence ID" value="SQH73886.1"/>
    <property type="molecule type" value="Genomic_DNA"/>
</dbReference>
<name>A0A2X4PIV5_9PORP</name>
<evidence type="ECO:0000313" key="5">
    <source>
        <dbReference type="Proteomes" id="UP000249300"/>
    </source>
</evidence>
<dbReference type="AlphaFoldDB" id="A0A2X4PIV5"/>
<feature type="transmembrane region" description="Helical" evidence="1">
    <location>
        <begin position="67"/>
        <end position="87"/>
    </location>
</feature>
<keyword evidence="1" id="KW-0472">Membrane</keyword>
<reference evidence="3 5" key="2">
    <citation type="submission" date="2018-06" db="EMBL/GenBank/DDBJ databases">
        <authorList>
            <consortium name="Pathogen Informatics"/>
            <person name="Doyle S."/>
        </authorList>
    </citation>
    <scope>NUCLEOTIDE SEQUENCE [LARGE SCALE GENOMIC DNA]</scope>
    <source>
        <strain evidence="3 5">NCTC12858</strain>
    </source>
</reference>
<dbReference type="Proteomes" id="UP000249300">
    <property type="component" value="Chromosome 1"/>
</dbReference>
<dbReference type="KEGG" id="pcre:NCTC12858_01759"/>
<proteinExistence type="predicted"/>
<evidence type="ECO:0000313" key="4">
    <source>
        <dbReference type="Proteomes" id="UP000030136"/>
    </source>
</evidence>
<protein>
    <submittedName>
        <fullName evidence="3">Uncharacterized protein</fullName>
    </submittedName>
</protein>
<accession>A0A2X4PIV5</accession>
<keyword evidence="1" id="KW-1133">Transmembrane helix</keyword>
<evidence type="ECO:0000313" key="3">
    <source>
        <dbReference type="EMBL" id="SQH73886.1"/>
    </source>
</evidence>
<evidence type="ECO:0000313" key="2">
    <source>
        <dbReference type="EMBL" id="KGN96922.1"/>
    </source>
</evidence>
<dbReference type="Proteomes" id="UP000030136">
    <property type="component" value="Unassembled WGS sequence"/>
</dbReference>
<evidence type="ECO:0000256" key="1">
    <source>
        <dbReference type="SAM" id="Phobius"/>
    </source>
</evidence>